<gene>
    <name evidence="4" type="ORF">SAMN05660874_03787</name>
</gene>
<dbReference type="Proteomes" id="UP000198852">
    <property type="component" value="Unassembled WGS sequence"/>
</dbReference>
<dbReference type="PANTHER" id="PTHR35788">
    <property type="entry name" value="EXPORTED PROTEIN-RELATED"/>
    <property type="match status" value="1"/>
</dbReference>
<feature type="compositionally biased region" description="Basic and acidic residues" evidence="1">
    <location>
        <begin position="49"/>
        <end position="75"/>
    </location>
</feature>
<evidence type="ECO:0000313" key="4">
    <source>
        <dbReference type="EMBL" id="SFS85848.1"/>
    </source>
</evidence>
<sequence>MPENHDNSSGADPSTERLRTDQDQQSASDVETTQAWPVQDPEASADAAARSESEAPEKPEVPEKPETPQESDAERTQQIAALPTDFSGFPIGATQTIPSVGQQPGPQQAAPQQPMPPQPTVQQPTAQQQTVQHGPQTAMFGGGGVAGTDLGWNTSDEPRPVDEKRQKLLRGGLIAGAAVAALALIYVGDLLFTSGSLPRGTVVAGVDVGTLEPAAAESKLRDELEPGLDKPVRLQVGDRGATVKPDEVGLRMDWAATVKKADDQPLNPFTRIGSLFSTHEVTPVSTSDRPQLVAALQEVSPQLGLEPTDGTIRFEGTKPIPVNPVPGQNLDIQHAANEIQAHWAEGRPIPLPVTQLPVSTTREGVQKALHEIAEPAVSAPVTVRGQGKDATLEPEAIAQALRFTPDGKGGLTASLDGPTLVGALEPQLRETMKPGKNAEIKLENGVPVVHPSEDGVGVDWEKSLAPMLETLRKPQQRSVQAVYMPAPAQFTTDQANQLGIREVVGEFQTGGFEAASGVNIRRVAEQVNGAILRPGETFSLNGYTGPRGVPQGYVESGIIEDGHPAKAVGGGISQFATTLYNASYFAGMKDIEHKPHSYYISRYPAGREATVFQSPSGQSLIDVKFKNVAKSGIMITTEWTPSSITVKLWGTKQFDVQSSTGPRTDPTPPMEKPGPTDGPCSPSKGAPGFTVVDTRTIRDITTGEVRTENKKVKYNPQPIIHCPPPPQGPR</sequence>
<name>A0A1I6T9P9_9PSEU</name>
<dbReference type="Pfam" id="PF04294">
    <property type="entry name" value="VanW"/>
    <property type="match status" value="1"/>
</dbReference>
<evidence type="ECO:0000256" key="2">
    <source>
        <dbReference type="SAM" id="Phobius"/>
    </source>
</evidence>
<feature type="compositionally biased region" description="Pro residues" evidence="1">
    <location>
        <begin position="721"/>
        <end position="730"/>
    </location>
</feature>
<dbReference type="PANTHER" id="PTHR35788:SF1">
    <property type="entry name" value="EXPORTED PROTEIN"/>
    <property type="match status" value="1"/>
</dbReference>
<dbReference type="OrthoDB" id="9813301at2"/>
<dbReference type="EMBL" id="FOZX01000006">
    <property type="protein sequence ID" value="SFS85848.1"/>
    <property type="molecule type" value="Genomic_DNA"/>
</dbReference>
<feature type="region of interest" description="Disordered" evidence="1">
    <location>
        <begin position="706"/>
        <end position="730"/>
    </location>
</feature>
<proteinExistence type="predicted"/>
<feature type="domain" description="YoaR-like putative peptidoglycan binding" evidence="3">
    <location>
        <begin position="394"/>
        <end position="478"/>
    </location>
</feature>
<keyword evidence="2" id="KW-0812">Transmembrane</keyword>
<keyword evidence="5" id="KW-1185">Reference proteome</keyword>
<accession>A0A1I6T9P9</accession>
<dbReference type="STRING" id="95161.SAMN05660874_03787"/>
<dbReference type="Pfam" id="PF12229">
    <property type="entry name" value="PG_binding_4"/>
    <property type="match status" value="2"/>
</dbReference>
<feature type="compositionally biased region" description="Polar residues" evidence="1">
    <location>
        <begin position="23"/>
        <end position="36"/>
    </location>
</feature>
<protein>
    <submittedName>
        <fullName evidence="4">Vancomycin resistance protein YoaR, contains peptidoglycan-binding and VanW domains</fullName>
    </submittedName>
</protein>
<dbReference type="AlphaFoldDB" id="A0A1I6T9P9"/>
<evidence type="ECO:0000313" key="5">
    <source>
        <dbReference type="Proteomes" id="UP000198852"/>
    </source>
</evidence>
<evidence type="ECO:0000259" key="3">
    <source>
        <dbReference type="Pfam" id="PF12229"/>
    </source>
</evidence>
<feature type="domain" description="YoaR-like putative peptidoglycan binding" evidence="3">
    <location>
        <begin position="242"/>
        <end position="346"/>
    </location>
</feature>
<feature type="transmembrane region" description="Helical" evidence="2">
    <location>
        <begin position="168"/>
        <end position="188"/>
    </location>
</feature>
<organism evidence="4 5">
    <name type="scientific">Saccharopolyspora flava</name>
    <dbReference type="NCBI Taxonomy" id="95161"/>
    <lineage>
        <taxon>Bacteria</taxon>
        <taxon>Bacillati</taxon>
        <taxon>Actinomycetota</taxon>
        <taxon>Actinomycetes</taxon>
        <taxon>Pseudonocardiales</taxon>
        <taxon>Pseudonocardiaceae</taxon>
        <taxon>Saccharopolyspora</taxon>
    </lineage>
</organism>
<dbReference type="InterPro" id="IPR007391">
    <property type="entry name" value="Vancomycin_resist_VanW"/>
</dbReference>
<keyword evidence="2" id="KW-1133">Transmembrane helix</keyword>
<feature type="compositionally biased region" description="Low complexity" evidence="1">
    <location>
        <begin position="100"/>
        <end position="112"/>
    </location>
</feature>
<feature type="region of interest" description="Disordered" evidence="1">
    <location>
        <begin position="1"/>
        <end position="162"/>
    </location>
</feature>
<keyword evidence="2" id="KW-0472">Membrane</keyword>
<dbReference type="RefSeq" id="WP_093419734.1">
    <property type="nucleotide sequence ID" value="NZ_FOZX01000006.1"/>
</dbReference>
<feature type="region of interest" description="Disordered" evidence="1">
    <location>
        <begin position="655"/>
        <end position="689"/>
    </location>
</feature>
<reference evidence="5" key="1">
    <citation type="submission" date="2016-10" db="EMBL/GenBank/DDBJ databases">
        <authorList>
            <person name="Varghese N."/>
            <person name="Submissions S."/>
        </authorList>
    </citation>
    <scope>NUCLEOTIDE SEQUENCE [LARGE SCALE GENOMIC DNA]</scope>
    <source>
        <strain evidence="5">DSM 44771</strain>
    </source>
</reference>
<dbReference type="InterPro" id="IPR022029">
    <property type="entry name" value="YoaR-like_PG-bd"/>
</dbReference>
<feature type="compositionally biased region" description="Low complexity" evidence="1">
    <location>
        <begin position="120"/>
        <end position="132"/>
    </location>
</feature>
<evidence type="ECO:0000256" key="1">
    <source>
        <dbReference type="SAM" id="MobiDB-lite"/>
    </source>
</evidence>
<dbReference type="InterPro" id="IPR052913">
    <property type="entry name" value="Glycopeptide_resist_protein"/>
</dbReference>